<dbReference type="RefSeq" id="WP_124344320.1">
    <property type="nucleotide sequence ID" value="NZ_BHYL01000346.1"/>
</dbReference>
<dbReference type="Pfam" id="PF04203">
    <property type="entry name" value="Sortase"/>
    <property type="match status" value="1"/>
</dbReference>
<keyword evidence="5" id="KW-1185">Reference proteome</keyword>
<evidence type="ECO:0000313" key="4">
    <source>
        <dbReference type="EMBL" id="GCD21792.1"/>
    </source>
</evidence>
<dbReference type="SUPFAM" id="SSF63817">
    <property type="entry name" value="Sortase"/>
    <property type="match status" value="1"/>
</dbReference>
<sequence>MRTPDRHAWQRLASRAVALGVAVGAVAGCTAGAGPDPVPTARTTVAASPTGGAAPPASTLPPVPVQDAVAPPPETVVAPVRLQVPELALDMPVDAVGVAADGTMEVPPDADRAGWYRFGPGPASTEGTTLLAGHVDSRLSGIGPFADLRRLAPGAQVQVTTSDGAVKPYVVVDVTKVPKETAPLEDWFSRDGSPRLVLVTCGGAWRQDVGHYTDNVVVTAEPG</sequence>
<organism evidence="4 5">
    <name type="scientific">Cellulomonas algicola</name>
    <dbReference type="NCBI Taxonomy" id="2071633"/>
    <lineage>
        <taxon>Bacteria</taxon>
        <taxon>Bacillati</taxon>
        <taxon>Actinomycetota</taxon>
        <taxon>Actinomycetes</taxon>
        <taxon>Micrococcales</taxon>
        <taxon>Cellulomonadaceae</taxon>
        <taxon>Cellulomonas</taxon>
    </lineage>
</organism>
<dbReference type="AlphaFoldDB" id="A0A401V4G2"/>
<feature type="chain" id="PRO_5038852114" evidence="3">
    <location>
        <begin position="28"/>
        <end position="223"/>
    </location>
</feature>
<dbReference type="OrthoDB" id="525039at2"/>
<dbReference type="CDD" id="cd05829">
    <property type="entry name" value="Sortase_F"/>
    <property type="match status" value="1"/>
</dbReference>
<evidence type="ECO:0000256" key="3">
    <source>
        <dbReference type="SAM" id="SignalP"/>
    </source>
</evidence>
<evidence type="ECO:0000256" key="2">
    <source>
        <dbReference type="SAM" id="MobiDB-lite"/>
    </source>
</evidence>
<dbReference type="Gene3D" id="2.40.260.10">
    <property type="entry name" value="Sortase"/>
    <property type="match status" value="1"/>
</dbReference>
<dbReference type="GO" id="GO:0016787">
    <property type="term" value="F:hydrolase activity"/>
    <property type="evidence" value="ECO:0007669"/>
    <property type="project" value="UniProtKB-KW"/>
</dbReference>
<comment type="caution">
    <text evidence="4">The sequence shown here is derived from an EMBL/GenBank/DDBJ whole genome shotgun (WGS) entry which is preliminary data.</text>
</comment>
<dbReference type="InterPro" id="IPR042001">
    <property type="entry name" value="Sortase_F"/>
</dbReference>
<feature type="compositionally biased region" description="Low complexity" evidence="2">
    <location>
        <begin position="46"/>
        <end position="57"/>
    </location>
</feature>
<feature type="signal peptide" evidence="3">
    <location>
        <begin position="1"/>
        <end position="27"/>
    </location>
</feature>
<feature type="region of interest" description="Disordered" evidence="2">
    <location>
        <begin position="31"/>
        <end position="62"/>
    </location>
</feature>
<evidence type="ECO:0000256" key="1">
    <source>
        <dbReference type="ARBA" id="ARBA00022801"/>
    </source>
</evidence>
<keyword evidence="1" id="KW-0378">Hydrolase</keyword>
<dbReference type="InterPro" id="IPR005754">
    <property type="entry name" value="Sortase"/>
</dbReference>
<dbReference type="Proteomes" id="UP000288246">
    <property type="component" value="Unassembled WGS sequence"/>
</dbReference>
<proteinExistence type="predicted"/>
<keyword evidence="3" id="KW-0732">Signal</keyword>
<dbReference type="EMBL" id="BHYL01000346">
    <property type="protein sequence ID" value="GCD21792.1"/>
    <property type="molecule type" value="Genomic_DNA"/>
</dbReference>
<dbReference type="InterPro" id="IPR023365">
    <property type="entry name" value="Sortase_dom-sf"/>
</dbReference>
<protein>
    <submittedName>
        <fullName evidence="4">Class F sortase</fullName>
    </submittedName>
</protein>
<name>A0A401V4G2_9CELL</name>
<evidence type="ECO:0000313" key="5">
    <source>
        <dbReference type="Proteomes" id="UP000288246"/>
    </source>
</evidence>
<reference evidence="4 5" key="1">
    <citation type="submission" date="2018-11" db="EMBL/GenBank/DDBJ databases">
        <title>Draft genome sequence of Cellulomonas takizawaensis strain TKZ-21.</title>
        <authorList>
            <person name="Yamamura H."/>
            <person name="Hayashi T."/>
            <person name="Hamada M."/>
            <person name="Serisawa Y."/>
            <person name="Matsuyama K."/>
            <person name="Nakagawa Y."/>
            <person name="Otoguro M."/>
            <person name="Yanagida F."/>
            <person name="Hayakawa M."/>
        </authorList>
    </citation>
    <scope>NUCLEOTIDE SEQUENCE [LARGE SCALE GENOMIC DNA]</scope>
    <source>
        <strain evidence="4 5">TKZ-21</strain>
    </source>
</reference>
<dbReference type="PROSITE" id="PS51257">
    <property type="entry name" value="PROKAR_LIPOPROTEIN"/>
    <property type="match status" value="1"/>
</dbReference>
<gene>
    <name evidence="4" type="ORF">CTKZ_33540</name>
</gene>
<accession>A0A401V4G2</accession>